<comment type="caution">
    <text evidence="2">The sequence shown here is derived from an EMBL/GenBank/DDBJ whole genome shotgun (WGS) entry which is preliminary data.</text>
</comment>
<keyword evidence="3" id="KW-1185">Reference proteome</keyword>
<feature type="transmembrane region" description="Helical" evidence="1">
    <location>
        <begin position="278"/>
        <end position="297"/>
    </location>
</feature>
<name>A0A2R5F0B3_9BACL</name>
<keyword evidence="1" id="KW-1133">Transmembrane helix</keyword>
<feature type="transmembrane region" description="Helical" evidence="1">
    <location>
        <begin position="165"/>
        <end position="182"/>
    </location>
</feature>
<accession>A0A2R5F0B3</accession>
<protein>
    <submittedName>
        <fullName evidence="2">Uncharacterized protein</fullName>
    </submittedName>
</protein>
<feature type="transmembrane region" description="Helical" evidence="1">
    <location>
        <begin position="232"/>
        <end position="258"/>
    </location>
</feature>
<dbReference type="AlphaFoldDB" id="A0A2R5F0B3"/>
<dbReference type="EMBL" id="BDQX01000458">
    <property type="protein sequence ID" value="GBG12392.1"/>
    <property type="molecule type" value="Genomic_DNA"/>
</dbReference>
<gene>
    <name evidence="2" type="ORF">PAT3040_07267</name>
</gene>
<evidence type="ECO:0000256" key="1">
    <source>
        <dbReference type="SAM" id="Phobius"/>
    </source>
</evidence>
<proteinExistence type="predicted"/>
<organism evidence="2 3">
    <name type="scientific">Paenibacillus agaridevorans</name>
    <dbReference type="NCBI Taxonomy" id="171404"/>
    <lineage>
        <taxon>Bacteria</taxon>
        <taxon>Bacillati</taxon>
        <taxon>Bacillota</taxon>
        <taxon>Bacilli</taxon>
        <taxon>Bacillales</taxon>
        <taxon>Paenibacillaceae</taxon>
        <taxon>Paenibacillus</taxon>
    </lineage>
</organism>
<feature type="transmembrane region" description="Helical" evidence="1">
    <location>
        <begin position="89"/>
        <end position="108"/>
    </location>
</feature>
<feature type="transmembrane region" description="Helical" evidence="1">
    <location>
        <begin position="202"/>
        <end position="220"/>
    </location>
</feature>
<reference evidence="2 3" key="1">
    <citation type="submission" date="2017-08" db="EMBL/GenBank/DDBJ databases">
        <title>Substantial Increase in Enzyme Production by Combined Drug-Resistance Mutations in Paenibacillus agaridevorans.</title>
        <authorList>
            <person name="Tanaka Y."/>
            <person name="Funane K."/>
            <person name="Hosaka T."/>
            <person name="Shiwa Y."/>
            <person name="Fujita N."/>
            <person name="Miyazaki T."/>
            <person name="Yoshikawa H."/>
            <person name="Murakami K."/>
            <person name="Kasahara K."/>
            <person name="Inaoka T."/>
            <person name="Hiraga Y."/>
            <person name="Ochi K."/>
        </authorList>
    </citation>
    <scope>NUCLEOTIDE SEQUENCE [LARGE SCALE GENOMIC DNA]</scope>
    <source>
        <strain evidence="2 3">T-3040</strain>
    </source>
</reference>
<evidence type="ECO:0000313" key="2">
    <source>
        <dbReference type="EMBL" id="GBG12392.1"/>
    </source>
</evidence>
<dbReference type="RefSeq" id="WP_108996389.1">
    <property type="nucleotide sequence ID" value="NZ_BDQX01000458.1"/>
</dbReference>
<sequence>MGGTVAYSRLIVLVLLFEVFITALIVAGYYYGFSVYPYVSSSSSVSLIEAGAAGWETRTESFHAKLPLYMPSLQDLKAGYTSLQRGEPLWGAASVLVSAAVLVLQSFVRGMFLGGVRGWVVDRRVAPFWANGRRYFSEMLAWSIIQFLAGVLMLFLSAVFFPLGLLLLVVMMIYSITPYFMVLQDVTLGDALAKAPGMFRRYFGAMLPLALIAMLCTFAISLTRMMPAPYGYAVPLLLHSSIGTLLIVALMFTLASNLKKDGDSIPKLQPVVTSHNRLIAIIHVLLIPTLVAGGVYASSGKHLTLFDSVRKPTYEGIMSRSNFSDVFYASEQRYTAYEWRSEDYKLDMKLPELGNGRQPDELRGIADIVWEIDEEVRTTSGNTTSIWVEPMKRKSRILYRLVRHGSNDGSVYYSSDNGYAAILPGDEKPREPLFVRIFVDGNGENVFVLKYSARLESSALNRVSADGRFLIPGTSPLNPMDVHSYWFAKHHEPDAIFDMLAAKNLESYMPTLNRSQIALAVALQEGDGRMVVDLLDMLQKHEIQVKSPDWDAEEWTAQLRDLYKGAEVGTLLQYLTKAGEQFGYAELQDFESSNEAVDVFRMDVPFPNGNILITYSLSKEDGLMKSITLVA</sequence>
<dbReference type="Proteomes" id="UP000245202">
    <property type="component" value="Unassembled WGS sequence"/>
</dbReference>
<feature type="transmembrane region" description="Helical" evidence="1">
    <location>
        <begin position="139"/>
        <end position="159"/>
    </location>
</feature>
<keyword evidence="1" id="KW-0812">Transmembrane</keyword>
<feature type="transmembrane region" description="Helical" evidence="1">
    <location>
        <begin position="12"/>
        <end position="32"/>
    </location>
</feature>
<keyword evidence="1" id="KW-0472">Membrane</keyword>
<evidence type="ECO:0000313" key="3">
    <source>
        <dbReference type="Proteomes" id="UP000245202"/>
    </source>
</evidence>